<dbReference type="Proteomes" id="UP000077755">
    <property type="component" value="Chromosome 6"/>
</dbReference>
<keyword evidence="1" id="KW-0472">Membrane</keyword>
<sequence length="73" mass="8551">MTYVRNDDDLFSKMLERAYDGEVKFRFGKKPAAPEITSFRDLMVCNWDFCVRMLSGFDPFCGILAFIVFCYVI</sequence>
<feature type="transmembrane region" description="Helical" evidence="1">
    <location>
        <begin position="53"/>
        <end position="72"/>
    </location>
</feature>
<evidence type="ECO:0000313" key="4">
    <source>
        <dbReference type="Proteomes" id="UP000077755"/>
    </source>
</evidence>
<evidence type="ECO:0000313" key="3">
    <source>
        <dbReference type="EMBL" id="WOH03569.1"/>
    </source>
</evidence>
<evidence type="ECO:0000313" key="2">
    <source>
        <dbReference type="EMBL" id="KZM89584.1"/>
    </source>
</evidence>
<protein>
    <submittedName>
        <fullName evidence="2">Uncharacterized protein</fullName>
    </submittedName>
</protein>
<keyword evidence="1" id="KW-1133">Transmembrane helix</keyword>
<dbReference type="Gramene" id="KZM89584">
    <property type="protein sequence ID" value="KZM89584"/>
    <property type="gene ID" value="DCAR_023053"/>
</dbReference>
<organism evidence="2">
    <name type="scientific">Daucus carota subsp. sativus</name>
    <name type="common">Carrot</name>
    <dbReference type="NCBI Taxonomy" id="79200"/>
    <lineage>
        <taxon>Eukaryota</taxon>
        <taxon>Viridiplantae</taxon>
        <taxon>Streptophyta</taxon>
        <taxon>Embryophyta</taxon>
        <taxon>Tracheophyta</taxon>
        <taxon>Spermatophyta</taxon>
        <taxon>Magnoliopsida</taxon>
        <taxon>eudicotyledons</taxon>
        <taxon>Gunneridae</taxon>
        <taxon>Pentapetalae</taxon>
        <taxon>asterids</taxon>
        <taxon>campanulids</taxon>
        <taxon>Apiales</taxon>
        <taxon>Apiaceae</taxon>
        <taxon>Apioideae</taxon>
        <taxon>Scandiceae</taxon>
        <taxon>Daucinae</taxon>
        <taxon>Daucus</taxon>
        <taxon>Daucus sect. Daucus</taxon>
    </lineage>
</organism>
<evidence type="ECO:0000256" key="1">
    <source>
        <dbReference type="SAM" id="Phobius"/>
    </source>
</evidence>
<dbReference type="AlphaFoldDB" id="A0A164UZ71"/>
<accession>A0A164UZ71</accession>
<keyword evidence="1" id="KW-0812">Transmembrane</keyword>
<gene>
    <name evidence="2" type="ORF">DCAR_023053</name>
    <name evidence="3" type="ORF">DCAR_0622968</name>
</gene>
<keyword evidence="4" id="KW-1185">Reference proteome</keyword>
<proteinExistence type="predicted"/>
<reference evidence="3" key="2">
    <citation type="submission" date="2022-03" db="EMBL/GenBank/DDBJ databases">
        <title>Draft title - Genomic analysis of global carrot germplasm unveils the trajectory of domestication and the origin of high carotenoid orange carrot.</title>
        <authorList>
            <person name="Iorizzo M."/>
            <person name="Ellison S."/>
            <person name="Senalik D."/>
            <person name="Macko-Podgorni A."/>
            <person name="Grzebelus D."/>
            <person name="Bostan H."/>
            <person name="Rolling W."/>
            <person name="Curaba J."/>
            <person name="Simon P."/>
        </authorList>
    </citation>
    <scope>NUCLEOTIDE SEQUENCE</scope>
    <source>
        <tissue evidence="3">Leaf</tissue>
    </source>
</reference>
<dbReference type="EMBL" id="CP093348">
    <property type="protein sequence ID" value="WOH03569.1"/>
    <property type="molecule type" value="Genomic_DNA"/>
</dbReference>
<reference evidence="2" key="1">
    <citation type="journal article" date="2016" name="Nat. Genet.">
        <title>A high-quality carrot genome assembly provides new insights into carotenoid accumulation and asterid genome evolution.</title>
        <authorList>
            <person name="Iorizzo M."/>
            <person name="Ellison S."/>
            <person name="Senalik D."/>
            <person name="Zeng P."/>
            <person name="Satapoomin P."/>
            <person name="Huang J."/>
            <person name="Bowman M."/>
            <person name="Iovene M."/>
            <person name="Sanseverino W."/>
            <person name="Cavagnaro P."/>
            <person name="Yildiz M."/>
            <person name="Macko-Podgorni A."/>
            <person name="Moranska E."/>
            <person name="Grzebelus E."/>
            <person name="Grzebelus D."/>
            <person name="Ashrafi H."/>
            <person name="Zheng Z."/>
            <person name="Cheng S."/>
            <person name="Spooner D."/>
            <person name="Van Deynze A."/>
            <person name="Simon P."/>
        </authorList>
    </citation>
    <scope>NUCLEOTIDE SEQUENCE [LARGE SCALE GENOMIC DNA]</scope>
    <source>
        <tissue evidence="2">Leaf</tissue>
    </source>
</reference>
<name>A0A164UZ71_DAUCS</name>
<dbReference type="EMBL" id="LNRQ01000006">
    <property type="protein sequence ID" value="KZM89584.1"/>
    <property type="molecule type" value="Genomic_DNA"/>
</dbReference>